<dbReference type="SUPFAM" id="SSF51126">
    <property type="entry name" value="Pectin lyase-like"/>
    <property type="match status" value="1"/>
</dbReference>
<protein>
    <recommendedName>
        <fullName evidence="3">Lyase</fullName>
    </recommendedName>
</protein>
<dbReference type="Gene3D" id="2.160.20.10">
    <property type="entry name" value="Single-stranded right-handed beta-helix, Pectin lyase-like"/>
    <property type="match status" value="1"/>
</dbReference>
<dbReference type="InterPro" id="IPR012334">
    <property type="entry name" value="Pectin_lyas_fold"/>
</dbReference>
<evidence type="ECO:0008006" key="3">
    <source>
        <dbReference type="Google" id="ProtNLM"/>
    </source>
</evidence>
<dbReference type="AlphaFoldDB" id="A0A5B8WCD7"/>
<dbReference type="EMBL" id="CP042437">
    <property type="protein sequence ID" value="QEC79678.1"/>
    <property type="molecule type" value="Genomic_DNA"/>
</dbReference>
<dbReference type="Pfam" id="PF14592">
    <property type="entry name" value="Chondroitinas_B"/>
    <property type="match status" value="1"/>
</dbReference>
<evidence type="ECO:0000313" key="1">
    <source>
        <dbReference type="EMBL" id="QEC79678.1"/>
    </source>
</evidence>
<evidence type="ECO:0000313" key="2">
    <source>
        <dbReference type="Proteomes" id="UP000321362"/>
    </source>
</evidence>
<dbReference type="InterPro" id="IPR039513">
    <property type="entry name" value="PL-6"/>
</dbReference>
<dbReference type="OrthoDB" id="6475864at2"/>
<keyword evidence="2" id="KW-1185">Reference proteome</keyword>
<reference evidence="1 2" key="1">
    <citation type="journal article" date="2013" name="J. Microbiol.">
        <title>Mucilaginibacter ginsenosidivorax sp. nov., with ginsenoside converting activity isolated from sediment.</title>
        <authorList>
            <person name="Kim J.K."/>
            <person name="Choi T.E."/>
            <person name="Liu Q.M."/>
            <person name="Park H.Y."/>
            <person name="Yi T.H."/>
            <person name="Yoon M.H."/>
            <person name="Kim S.C."/>
            <person name="Im W.T."/>
        </authorList>
    </citation>
    <scope>NUCLEOTIDE SEQUENCE [LARGE SCALE GENOMIC DNA]</scope>
    <source>
        <strain evidence="1 2">KHI28</strain>
    </source>
</reference>
<dbReference type="CDD" id="cd14251">
    <property type="entry name" value="PL-6"/>
    <property type="match status" value="1"/>
</dbReference>
<dbReference type="NCBIfam" id="NF041518">
    <property type="entry name" value="choice_anch_Q"/>
    <property type="match status" value="1"/>
</dbReference>
<dbReference type="RefSeq" id="WP_147059507.1">
    <property type="nucleotide sequence ID" value="NZ_CP042437.1"/>
</dbReference>
<proteinExistence type="predicted"/>
<gene>
    <name evidence="1" type="ORF">FSB76_28365</name>
</gene>
<organism evidence="1 2">
    <name type="scientific">Mucilaginibacter ginsenosidivorax</name>
    <dbReference type="NCBI Taxonomy" id="862126"/>
    <lineage>
        <taxon>Bacteria</taxon>
        <taxon>Pseudomonadati</taxon>
        <taxon>Bacteroidota</taxon>
        <taxon>Sphingobacteriia</taxon>
        <taxon>Sphingobacteriales</taxon>
        <taxon>Sphingobacteriaceae</taxon>
        <taxon>Mucilaginibacter</taxon>
    </lineage>
</organism>
<dbReference type="Proteomes" id="UP000321362">
    <property type="component" value="Chromosome"/>
</dbReference>
<sequence>MAKKYHQVYLKSNRLAFVFAVLLLLSSNVLFGATVTVSSIAGLQKAINVAKPGDVILLTDGVYTTTEDIIVNNKGTEGEPITIAAQHLGLAEITGQGGFSLINPAAYIIIRGFKFTHVAGRAKTGVGTNHCRFTQDLFENPGDGEELTVAGSDQEIDYNTFQNKNAMGRFIAIRGEGKQIAERLHIHHNYFNNFASQGGKNGAEALQFGLSGFSLSSSNSIVEYNLFERCEGENELISVKASAVTLRYNTIRDCPAQFTLRHGNKSLVYGNYFFNTPGLRIFGDDHLIYSNYFENCSSAIVVGNGDGEVADGAQLTAHDRPDRIMIGFNTLINNKQNIIQTERKNGMGATYVAIVDNIIQGGGPAATISGPYTNPQWAGNILYNVKDAGNIPAEGYKTVDPKLVKTSPGIYHLQPGSPAIDHATASYPGVNVDMDGQPRVAPFDIGADELSTAPVKAHVYDAADVGYNAKH</sequence>
<name>A0A5B8WCD7_9SPHI</name>
<dbReference type="InterPro" id="IPR059226">
    <property type="entry name" value="Choice_anch_Q_dom"/>
</dbReference>
<accession>A0A5B8WCD7</accession>
<dbReference type="InterPro" id="IPR011050">
    <property type="entry name" value="Pectin_lyase_fold/virulence"/>
</dbReference>
<dbReference type="KEGG" id="mgk:FSB76_28365"/>